<dbReference type="GO" id="GO:0003723">
    <property type="term" value="F:RNA binding"/>
    <property type="evidence" value="ECO:0007669"/>
    <property type="project" value="UniProtKB-UniRule"/>
</dbReference>
<accession>A0A5E8BIF5</accession>
<dbReference type="PANTHER" id="PTHR23102:SF24">
    <property type="entry name" value="CLEAVAGE AND POLYADENYLATION SPECIFICITY FACTOR SUBUNIT 4"/>
    <property type="match status" value="1"/>
</dbReference>
<evidence type="ECO:0000259" key="12">
    <source>
        <dbReference type="PROSITE" id="PS50103"/>
    </source>
</evidence>
<feature type="zinc finger region" description="C3H1-type" evidence="10">
    <location>
        <begin position="57"/>
        <end position="84"/>
    </location>
</feature>
<evidence type="ECO:0000313" key="14">
    <source>
        <dbReference type="Proteomes" id="UP000398389"/>
    </source>
</evidence>
<keyword evidence="9 11" id="KW-0539">Nucleus</keyword>
<evidence type="ECO:0000256" key="9">
    <source>
        <dbReference type="ARBA" id="ARBA00023242"/>
    </source>
</evidence>
<dbReference type="OrthoDB" id="1914176at2759"/>
<dbReference type="PROSITE" id="PS50103">
    <property type="entry name" value="ZF_C3H1"/>
    <property type="match status" value="5"/>
</dbReference>
<dbReference type="InterPro" id="IPR045348">
    <property type="entry name" value="CPSF4/Yth1"/>
</dbReference>
<keyword evidence="3 11" id="KW-0507">mRNA processing</keyword>
<feature type="zinc finger region" description="C3H1-type" evidence="10">
    <location>
        <begin position="143"/>
        <end position="170"/>
    </location>
</feature>
<keyword evidence="4 10" id="KW-0479">Metal-binding</keyword>
<dbReference type="GO" id="GO:0031124">
    <property type="term" value="P:mRNA 3'-end processing"/>
    <property type="evidence" value="ECO:0007669"/>
    <property type="project" value="UniProtKB-UniRule"/>
</dbReference>
<reference evidence="13 14" key="1">
    <citation type="submission" date="2019-09" db="EMBL/GenBank/DDBJ databases">
        <authorList>
            <person name="Brejova B."/>
        </authorList>
    </citation>
    <scope>NUCLEOTIDE SEQUENCE [LARGE SCALE GENOMIC DNA]</scope>
</reference>
<dbReference type="Gene3D" id="4.10.1000.10">
    <property type="entry name" value="Zinc finger, CCCH-type"/>
    <property type="match status" value="2"/>
</dbReference>
<dbReference type="Pfam" id="PF00642">
    <property type="entry name" value="zf-CCCH"/>
    <property type="match status" value="1"/>
</dbReference>
<comment type="similarity">
    <text evidence="2 11">Belongs to the CPSF4/YTH1 family.</text>
</comment>
<proteinExistence type="inferred from homology"/>
<evidence type="ECO:0000256" key="10">
    <source>
        <dbReference type="PROSITE-ProRule" id="PRU00723"/>
    </source>
</evidence>
<evidence type="ECO:0000256" key="3">
    <source>
        <dbReference type="ARBA" id="ARBA00022664"/>
    </source>
</evidence>
<evidence type="ECO:0000256" key="8">
    <source>
        <dbReference type="ARBA" id="ARBA00022884"/>
    </source>
</evidence>
<dbReference type="RefSeq" id="XP_031852832.1">
    <property type="nucleotide sequence ID" value="XM_031996941.1"/>
</dbReference>
<dbReference type="GO" id="GO:0008270">
    <property type="term" value="F:zinc ion binding"/>
    <property type="evidence" value="ECO:0007669"/>
    <property type="project" value="UniProtKB-KW"/>
</dbReference>
<feature type="zinc finger region" description="C3H1-type" evidence="10">
    <location>
        <begin position="86"/>
        <end position="113"/>
    </location>
</feature>
<comment type="subcellular location">
    <subcellularLocation>
        <location evidence="1 11">Nucleus</location>
    </subcellularLocation>
</comment>
<dbReference type="GeneID" id="43581041"/>
<keyword evidence="8 11" id="KW-0694">RNA-binding</keyword>
<dbReference type="InterPro" id="IPR000571">
    <property type="entry name" value="Znf_CCCH"/>
</dbReference>
<evidence type="ECO:0000313" key="13">
    <source>
        <dbReference type="EMBL" id="VVT49340.1"/>
    </source>
</evidence>
<dbReference type="InterPro" id="IPR036855">
    <property type="entry name" value="Znf_CCCH_sf"/>
</dbReference>
<feature type="zinc finger region" description="C3H1-type" evidence="10">
    <location>
        <begin position="172"/>
        <end position="195"/>
    </location>
</feature>
<feature type="domain" description="C3H1-type" evidence="12">
    <location>
        <begin position="172"/>
        <end position="195"/>
    </location>
</feature>
<evidence type="ECO:0000256" key="7">
    <source>
        <dbReference type="ARBA" id="ARBA00022833"/>
    </source>
</evidence>
<feature type="domain" description="C3H1-type" evidence="12">
    <location>
        <begin position="114"/>
        <end position="142"/>
    </location>
</feature>
<dbReference type="FunFam" id="4.10.1000.10:FF:000012">
    <property type="entry name" value="cleavage and polyadenylation specificity factor subunit 4"/>
    <property type="match status" value="1"/>
</dbReference>
<evidence type="ECO:0000256" key="2">
    <source>
        <dbReference type="ARBA" id="ARBA00008907"/>
    </source>
</evidence>
<keyword evidence="6 10" id="KW-0863">Zinc-finger</keyword>
<evidence type="ECO:0000256" key="1">
    <source>
        <dbReference type="ARBA" id="ARBA00004123"/>
    </source>
</evidence>
<evidence type="ECO:0000256" key="5">
    <source>
        <dbReference type="ARBA" id="ARBA00022737"/>
    </source>
</evidence>
<feature type="domain" description="C3H1-type" evidence="12">
    <location>
        <begin position="86"/>
        <end position="113"/>
    </location>
</feature>
<dbReference type="GO" id="GO:0005634">
    <property type="term" value="C:nucleus"/>
    <property type="evidence" value="ECO:0007669"/>
    <property type="project" value="UniProtKB-SubCell"/>
</dbReference>
<dbReference type="EMBL" id="CABVLU010000002">
    <property type="protein sequence ID" value="VVT49340.1"/>
    <property type="molecule type" value="Genomic_DNA"/>
</dbReference>
<organism evidence="13 14">
    <name type="scientific">Magnusiomyces paraingens</name>
    <dbReference type="NCBI Taxonomy" id="2606893"/>
    <lineage>
        <taxon>Eukaryota</taxon>
        <taxon>Fungi</taxon>
        <taxon>Dikarya</taxon>
        <taxon>Ascomycota</taxon>
        <taxon>Saccharomycotina</taxon>
        <taxon>Dipodascomycetes</taxon>
        <taxon>Dipodascales</taxon>
        <taxon>Dipodascaceae</taxon>
        <taxon>Magnusiomyces</taxon>
    </lineage>
</organism>
<dbReference type="SMART" id="SM00356">
    <property type="entry name" value="ZnF_C3H1"/>
    <property type="match status" value="5"/>
</dbReference>
<dbReference type="AlphaFoldDB" id="A0A5E8BIF5"/>
<dbReference type="SUPFAM" id="SSF90229">
    <property type="entry name" value="CCCH zinc finger"/>
    <property type="match status" value="2"/>
</dbReference>
<dbReference type="PANTHER" id="PTHR23102">
    <property type="entry name" value="CLEAVAGE AND POLYADENYLATION SPECIFICITY FACTOR SUBUNIT 4-RELATED"/>
    <property type="match status" value="1"/>
</dbReference>
<gene>
    <name evidence="13" type="ORF">SAPINGB_P002222</name>
</gene>
<feature type="domain" description="C3H1-type" evidence="12">
    <location>
        <begin position="57"/>
        <end position="84"/>
    </location>
</feature>
<evidence type="ECO:0000256" key="11">
    <source>
        <dbReference type="RuleBase" id="RU369008"/>
    </source>
</evidence>
<dbReference type="Proteomes" id="UP000398389">
    <property type="component" value="Unassembled WGS sequence"/>
</dbReference>
<keyword evidence="14" id="KW-1185">Reference proteome</keyword>
<keyword evidence="7 10" id="KW-0862">Zinc</keyword>
<name>A0A5E8BIF5_9ASCO</name>
<keyword evidence="5 11" id="KW-0677">Repeat</keyword>
<protein>
    <recommendedName>
        <fullName evidence="11">mRNA 3'-end-processing protein</fullName>
    </recommendedName>
</protein>
<evidence type="ECO:0000256" key="6">
    <source>
        <dbReference type="ARBA" id="ARBA00022771"/>
    </source>
</evidence>
<evidence type="ECO:0000256" key="4">
    <source>
        <dbReference type="ARBA" id="ARBA00022723"/>
    </source>
</evidence>
<feature type="domain" description="C3H1-type" evidence="12">
    <location>
        <begin position="143"/>
        <end position="170"/>
    </location>
</feature>
<comment type="function">
    <text evidence="11">Component of the cleavage factor I (CF I) involved in pre-mRNA 3'-end processing.</text>
</comment>
<dbReference type="Pfam" id="PF18345">
    <property type="entry name" value="zf_CCCH_4"/>
    <property type="match status" value="1"/>
</dbReference>
<sequence length="224" mass="25591">MTTTFFAPSFNTGFADAAAAAKPQQNLNSDNIFHPDTSNLSFSFDPYLRKEHRFGLDPNRPICRYYAHGNCPRGKECPDKHILPSYSNKIVCKHWLRGLCKKGDSCEFLHEYNLRKMPECLFFSRNGYCTQSPDCLYLHIDPLSKIAPCPNYEKGFCKLGPECPKRHIRKTICPRYLTGFCPLGPRCDAGAHPKFVGITDSMRITMDKKPIPEHIRENLEKLAD</sequence>
<feature type="zinc finger region" description="C3H1-type" evidence="10">
    <location>
        <begin position="114"/>
        <end position="142"/>
    </location>
</feature>
<dbReference type="Pfam" id="PF14608">
    <property type="entry name" value="zf-CCCH_2"/>
    <property type="match status" value="2"/>
</dbReference>